<keyword evidence="4" id="KW-1185">Reference proteome</keyword>
<organism evidence="3 4">
    <name type="scientific">Purpureocillium lilacinum</name>
    <name type="common">Paecilomyces lilacinus</name>
    <dbReference type="NCBI Taxonomy" id="33203"/>
    <lineage>
        <taxon>Eukaryota</taxon>
        <taxon>Fungi</taxon>
        <taxon>Dikarya</taxon>
        <taxon>Ascomycota</taxon>
        <taxon>Pezizomycotina</taxon>
        <taxon>Sordariomycetes</taxon>
        <taxon>Hypocreomycetidae</taxon>
        <taxon>Hypocreales</taxon>
        <taxon>Ophiocordycipitaceae</taxon>
        <taxon>Purpureocillium</taxon>
    </lineage>
</organism>
<proteinExistence type="predicted"/>
<feature type="region of interest" description="Disordered" evidence="1">
    <location>
        <begin position="191"/>
        <end position="215"/>
    </location>
</feature>
<sequence length="243" mass="27432">MALNITAFMINELRAIIYNIIIKHFIGQFIFRYRSRDYARRWNPLHCWTIIEEYEAHGRRKADWQVALLRGRCIAREPIPSFEEAEDIAVDSQSTRVLRPNRELAALVRKARQEAANLAYDVVIPIDSDSETKKKIQNIAKLKKKKNRPVTLHWFVLGGVVGLRGAVGLGGAACLRGARGVAVRRRRLMLSTPGQPQQEAPEKALQSNPQSSVGGAPMLAREIRFYEIMYRVSTGVQSLSVAP</sequence>
<accession>A0ABR0BWV5</accession>
<evidence type="ECO:0000313" key="4">
    <source>
        <dbReference type="Proteomes" id="UP001287286"/>
    </source>
</evidence>
<gene>
    <name evidence="3" type="ORF">Purlil1_7140</name>
</gene>
<protein>
    <submittedName>
        <fullName evidence="3">Uncharacterized protein</fullName>
    </submittedName>
</protein>
<keyword evidence="2" id="KW-1133">Transmembrane helix</keyword>
<keyword evidence="2" id="KW-0812">Transmembrane</keyword>
<feature type="transmembrane region" description="Helical" evidence="2">
    <location>
        <begin position="152"/>
        <end position="178"/>
    </location>
</feature>
<evidence type="ECO:0000256" key="2">
    <source>
        <dbReference type="SAM" id="Phobius"/>
    </source>
</evidence>
<comment type="caution">
    <text evidence="3">The sequence shown here is derived from an EMBL/GenBank/DDBJ whole genome shotgun (WGS) entry which is preliminary data.</text>
</comment>
<evidence type="ECO:0000313" key="3">
    <source>
        <dbReference type="EMBL" id="KAK4088589.1"/>
    </source>
</evidence>
<dbReference type="EMBL" id="JAWRVI010000024">
    <property type="protein sequence ID" value="KAK4088589.1"/>
    <property type="molecule type" value="Genomic_DNA"/>
</dbReference>
<name>A0ABR0BWV5_PURLI</name>
<keyword evidence="2" id="KW-0472">Membrane</keyword>
<reference evidence="3 4" key="1">
    <citation type="journal article" date="2024" name="Microbiol. Resour. Announc.">
        <title>Genome annotations for the ascomycete fungi Trichoderma harzianum, Trichoderma aggressivum, and Purpureocillium lilacinum.</title>
        <authorList>
            <person name="Beijen E.P.W."/>
            <person name="Ohm R.A."/>
        </authorList>
    </citation>
    <scope>NUCLEOTIDE SEQUENCE [LARGE SCALE GENOMIC DNA]</scope>
    <source>
        <strain evidence="3 4">CBS 150709</strain>
    </source>
</reference>
<evidence type="ECO:0000256" key="1">
    <source>
        <dbReference type="SAM" id="MobiDB-lite"/>
    </source>
</evidence>
<dbReference type="Proteomes" id="UP001287286">
    <property type="component" value="Unassembled WGS sequence"/>
</dbReference>